<protein>
    <submittedName>
        <fullName evidence="1">Uncharacterized protein</fullName>
    </submittedName>
</protein>
<reference evidence="1" key="1">
    <citation type="journal article" date="2020" name="Nature">
        <title>Giant virus diversity and host interactions through global metagenomics.</title>
        <authorList>
            <person name="Schulz F."/>
            <person name="Roux S."/>
            <person name="Paez-Espino D."/>
            <person name="Jungbluth S."/>
            <person name="Walsh D.A."/>
            <person name="Denef V.J."/>
            <person name="McMahon K.D."/>
            <person name="Konstantinidis K.T."/>
            <person name="Eloe-Fadrosh E.A."/>
            <person name="Kyrpides N.C."/>
            <person name="Woyke T."/>
        </authorList>
    </citation>
    <scope>NUCLEOTIDE SEQUENCE</scope>
    <source>
        <strain evidence="1">GVMAG-S-ERX555943-30</strain>
    </source>
</reference>
<name>A0A6C0AV45_9ZZZZ</name>
<organism evidence="1">
    <name type="scientific">viral metagenome</name>
    <dbReference type="NCBI Taxonomy" id="1070528"/>
    <lineage>
        <taxon>unclassified sequences</taxon>
        <taxon>metagenomes</taxon>
        <taxon>organismal metagenomes</taxon>
    </lineage>
</organism>
<dbReference type="EMBL" id="MN738755">
    <property type="protein sequence ID" value="QHS83426.1"/>
    <property type="molecule type" value="Genomic_DNA"/>
</dbReference>
<proteinExistence type="predicted"/>
<dbReference type="AlphaFoldDB" id="A0A6C0AV45"/>
<evidence type="ECO:0000313" key="1">
    <source>
        <dbReference type="EMBL" id="QHS83426.1"/>
    </source>
</evidence>
<accession>A0A6C0AV45</accession>
<sequence>MSSTSKSLFTSKVSHSKDSRPLIDPIEYAVTGVTQSSSDIISSTFANVLSLIETLYSSNAANKTYENIPNSYNQYAVLLTAVQDEIANNTNEEIAVLLRIAEDTLQASINLYTLYGENVLLQVDKSTLESQVQDLINAVNVQEVSTTTNTSSLALTQTFKLANVFNYYIMIYGMPVSGEGFNPVKVAYLVDILSANGIDPYA</sequence>